<dbReference type="VEuPathDB" id="VectorBase:LLONM1_001746"/>
<evidence type="ECO:0000313" key="3">
    <source>
        <dbReference type="Proteomes" id="UP000092461"/>
    </source>
</evidence>
<dbReference type="InterPro" id="IPR016181">
    <property type="entry name" value="Acyl_CoA_acyltransferase"/>
</dbReference>
<dbReference type="InterPro" id="IPR013653">
    <property type="entry name" value="GCN5-like_dom"/>
</dbReference>
<dbReference type="PROSITE" id="PS51186">
    <property type="entry name" value="GNAT"/>
    <property type="match status" value="1"/>
</dbReference>
<dbReference type="Gene3D" id="3.40.630.30">
    <property type="match status" value="2"/>
</dbReference>
<dbReference type="VEuPathDB" id="VectorBase:LLOJ003041"/>
<keyword evidence="3" id="KW-1185">Reference proteome</keyword>
<dbReference type="CDD" id="cd04301">
    <property type="entry name" value="NAT_SF"/>
    <property type="match status" value="1"/>
</dbReference>
<dbReference type="GO" id="GO:0016747">
    <property type="term" value="F:acyltransferase activity, transferring groups other than amino-acyl groups"/>
    <property type="evidence" value="ECO:0007669"/>
    <property type="project" value="InterPro"/>
</dbReference>
<sequence>MSKDYLVEIPIDKWVELRDMFNGDWPKNIVNYFTIDNYIKWREKSNEIANLHFYSLNGEWKSDATVLIVDRYQLFVCSLDETNSQLKRALELLDWRMGYKISSFVSKHRPAILHLMESRRLEKEYDSKTVLYYLPRHLGETVLVDCPSEFELRPMVEEDAVLADSVWPNRHVGSLFFLKRLIAWNPNVGAYTKDGRLVAWCFRLQAGALGALQVDKEYQRRGLGTLITKAMIRKLCDLRMDTFAFVNCDNAPSRRMFEKLGFIETDYVYWLRTLPTDPTIPPWSD</sequence>
<dbReference type="SUPFAM" id="SSF55729">
    <property type="entry name" value="Acyl-CoA N-acyltransferases (Nat)"/>
    <property type="match status" value="1"/>
</dbReference>
<dbReference type="EMBL" id="AJWK01009924">
    <property type="status" value="NOT_ANNOTATED_CDS"/>
    <property type="molecule type" value="Genomic_DNA"/>
</dbReference>
<dbReference type="PANTHER" id="PTHR20958">
    <property type="entry name" value="GLYCINE N-ACYLTRANSFERASE-LIKE PROTEIN"/>
    <property type="match status" value="1"/>
</dbReference>
<name>A0A1B0CFC0_LUTLO</name>
<feature type="domain" description="N-acetyltransferase" evidence="1">
    <location>
        <begin position="150"/>
        <end position="281"/>
    </location>
</feature>
<proteinExistence type="predicted"/>
<dbReference type="Proteomes" id="UP000092461">
    <property type="component" value="Unassembled WGS sequence"/>
</dbReference>
<protein>
    <recommendedName>
        <fullName evidence="1">N-acetyltransferase domain-containing protein</fullName>
    </recommendedName>
</protein>
<evidence type="ECO:0000313" key="2">
    <source>
        <dbReference type="EnsemblMetazoa" id="LLOJ003041-PA"/>
    </source>
</evidence>
<dbReference type="InterPro" id="IPR000182">
    <property type="entry name" value="GNAT_dom"/>
</dbReference>
<organism evidence="2 3">
    <name type="scientific">Lutzomyia longipalpis</name>
    <name type="common">Sand fly</name>
    <dbReference type="NCBI Taxonomy" id="7200"/>
    <lineage>
        <taxon>Eukaryota</taxon>
        <taxon>Metazoa</taxon>
        <taxon>Ecdysozoa</taxon>
        <taxon>Arthropoda</taxon>
        <taxon>Hexapoda</taxon>
        <taxon>Insecta</taxon>
        <taxon>Pterygota</taxon>
        <taxon>Neoptera</taxon>
        <taxon>Endopterygota</taxon>
        <taxon>Diptera</taxon>
        <taxon>Nematocera</taxon>
        <taxon>Psychodoidea</taxon>
        <taxon>Psychodidae</taxon>
        <taxon>Lutzomyia</taxon>
        <taxon>Lutzomyia</taxon>
    </lineage>
</organism>
<dbReference type="EnsemblMetazoa" id="LLOJ003041-RA">
    <property type="protein sequence ID" value="LLOJ003041-PA"/>
    <property type="gene ID" value="LLOJ003041"/>
</dbReference>
<dbReference type="InterPro" id="IPR053225">
    <property type="entry name" value="Acyl-CoA_N-acyltransferase"/>
</dbReference>
<dbReference type="PANTHER" id="PTHR20958:SF10">
    <property type="entry name" value="GH05617P-RELATED"/>
    <property type="match status" value="1"/>
</dbReference>
<dbReference type="AlphaFoldDB" id="A0A1B0CFC0"/>
<reference evidence="2" key="1">
    <citation type="submission" date="2020-05" db="UniProtKB">
        <authorList>
            <consortium name="EnsemblMetazoa"/>
        </authorList>
    </citation>
    <scope>IDENTIFICATION</scope>
    <source>
        <strain evidence="2">Jacobina</strain>
    </source>
</reference>
<evidence type="ECO:0000259" key="1">
    <source>
        <dbReference type="PROSITE" id="PS51186"/>
    </source>
</evidence>
<dbReference type="Pfam" id="PF08445">
    <property type="entry name" value="FR47"/>
    <property type="match status" value="1"/>
</dbReference>
<accession>A0A1B0CFC0</accession>